<dbReference type="PROSITE" id="PS50110">
    <property type="entry name" value="RESPONSE_REGULATORY"/>
    <property type="match status" value="1"/>
</dbReference>
<evidence type="ECO:0000313" key="7">
    <source>
        <dbReference type="Proteomes" id="UP000254258"/>
    </source>
</evidence>
<dbReference type="PANTHER" id="PTHR43214">
    <property type="entry name" value="TWO-COMPONENT RESPONSE REGULATOR"/>
    <property type="match status" value="1"/>
</dbReference>
<dbReference type="InterPro" id="IPR039420">
    <property type="entry name" value="WalR-like"/>
</dbReference>
<dbReference type="PRINTS" id="PR00038">
    <property type="entry name" value="HTHLUXR"/>
</dbReference>
<dbReference type="InterPro" id="IPR016032">
    <property type="entry name" value="Sig_transdc_resp-reg_C-effctor"/>
</dbReference>
<dbReference type="EMBL" id="QRBE01000002">
    <property type="protein sequence ID" value="RDS83786.1"/>
    <property type="molecule type" value="Genomic_DNA"/>
</dbReference>
<evidence type="ECO:0000256" key="2">
    <source>
        <dbReference type="ARBA" id="ARBA00023125"/>
    </source>
</evidence>
<evidence type="ECO:0000259" key="4">
    <source>
        <dbReference type="PROSITE" id="PS50043"/>
    </source>
</evidence>
<reference evidence="6 7" key="1">
    <citation type="submission" date="2018-07" db="EMBL/GenBank/DDBJ databases">
        <title>Dyella monticola sp. nov. and Dyella psychrodurans sp. nov. isolated from monsoon evergreen broad-leaved forest soil of Dinghu Mountain, China.</title>
        <authorList>
            <person name="Gao Z."/>
            <person name="Qiu L."/>
        </authorList>
    </citation>
    <scope>NUCLEOTIDE SEQUENCE [LARGE SCALE GENOMIC DNA]</scope>
    <source>
        <strain evidence="6 7">4G-K06</strain>
    </source>
</reference>
<evidence type="ECO:0000256" key="1">
    <source>
        <dbReference type="ARBA" id="ARBA00022553"/>
    </source>
</evidence>
<dbReference type="PROSITE" id="PS50043">
    <property type="entry name" value="HTH_LUXR_2"/>
    <property type="match status" value="1"/>
</dbReference>
<dbReference type="SMART" id="SM00421">
    <property type="entry name" value="HTH_LUXR"/>
    <property type="match status" value="1"/>
</dbReference>
<organism evidence="6 7">
    <name type="scientific">Dyella monticola</name>
    <dbReference type="NCBI Taxonomy" id="1927958"/>
    <lineage>
        <taxon>Bacteria</taxon>
        <taxon>Pseudomonadati</taxon>
        <taxon>Pseudomonadota</taxon>
        <taxon>Gammaproteobacteria</taxon>
        <taxon>Lysobacterales</taxon>
        <taxon>Rhodanobacteraceae</taxon>
        <taxon>Dyella</taxon>
    </lineage>
</organism>
<feature type="modified residue" description="4-aspartylphosphate" evidence="3">
    <location>
        <position position="57"/>
    </location>
</feature>
<evidence type="ECO:0000259" key="5">
    <source>
        <dbReference type="PROSITE" id="PS50110"/>
    </source>
</evidence>
<dbReference type="Pfam" id="PF00072">
    <property type="entry name" value="Response_reg"/>
    <property type="match status" value="1"/>
</dbReference>
<evidence type="ECO:0000256" key="3">
    <source>
        <dbReference type="PROSITE-ProRule" id="PRU00169"/>
    </source>
</evidence>
<dbReference type="AlphaFoldDB" id="A0A370X5Z1"/>
<gene>
    <name evidence="6" type="ORF">DWU98_05580</name>
</gene>
<protein>
    <submittedName>
        <fullName evidence="6">DNA-binding response regulator</fullName>
    </submittedName>
</protein>
<sequence length="217" mass="23656">MDNLIRVAVADDHPVIRMGIEATLDSISSVHRIGSVSDSTQLVALLDAHPCEILVTDYAMPGGQYGDGLELISFLRNRYQDMNIIVLTGLGKMVLIRSLMAFGIHAILSKTDDISHLSGAIQAAQAGRRYFSPSIANIMKSQSLGSSSMQLSPREAEVIALYIGGASINGIAEKLQRSKQTISTQKVNAMRKLGIDSDADLFKYAIELDLHKKEKRQ</sequence>
<evidence type="ECO:0000313" key="6">
    <source>
        <dbReference type="EMBL" id="RDS83786.1"/>
    </source>
</evidence>
<proteinExistence type="predicted"/>
<dbReference type="SMART" id="SM00448">
    <property type="entry name" value="REC"/>
    <property type="match status" value="1"/>
</dbReference>
<dbReference type="InterPro" id="IPR011006">
    <property type="entry name" value="CheY-like_superfamily"/>
</dbReference>
<dbReference type="GO" id="GO:0003677">
    <property type="term" value="F:DNA binding"/>
    <property type="evidence" value="ECO:0007669"/>
    <property type="project" value="UniProtKB-KW"/>
</dbReference>
<dbReference type="SUPFAM" id="SSF46894">
    <property type="entry name" value="C-terminal effector domain of the bipartite response regulators"/>
    <property type="match status" value="1"/>
</dbReference>
<dbReference type="InterPro" id="IPR036388">
    <property type="entry name" value="WH-like_DNA-bd_sf"/>
</dbReference>
<comment type="caution">
    <text evidence="6">The sequence shown here is derived from an EMBL/GenBank/DDBJ whole genome shotgun (WGS) entry which is preliminary data.</text>
</comment>
<dbReference type="Gene3D" id="1.10.10.10">
    <property type="entry name" value="Winged helix-like DNA-binding domain superfamily/Winged helix DNA-binding domain"/>
    <property type="match status" value="1"/>
</dbReference>
<dbReference type="InterPro" id="IPR000792">
    <property type="entry name" value="Tscrpt_reg_LuxR_C"/>
</dbReference>
<dbReference type="OrthoDB" id="5945638at2"/>
<accession>A0A370X5Z1</accession>
<dbReference type="CDD" id="cd06170">
    <property type="entry name" value="LuxR_C_like"/>
    <property type="match status" value="1"/>
</dbReference>
<dbReference type="PANTHER" id="PTHR43214:SF17">
    <property type="entry name" value="TRANSCRIPTIONAL REGULATORY PROTEIN RCSB"/>
    <property type="match status" value="1"/>
</dbReference>
<dbReference type="Gene3D" id="3.40.50.2300">
    <property type="match status" value="1"/>
</dbReference>
<keyword evidence="7" id="KW-1185">Reference proteome</keyword>
<keyword evidence="2 6" id="KW-0238">DNA-binding</keyword>
<feature type="domain" description="Response regulatory" evidence="5">
    <location>
        <begin position="6"/>
        <end position="125"/>
    </location>
</feature>
<dbReference type="GO" id="GO:0006355">
    <property type="term" value="P:regulation of DNA-templated transcription"/>
    <property type="evidence" value="ECO:0007669"/>
    <property type="project" value="InterPro"/>
</dbReference>
<dbReference type="GO" id="GO:0000160">
    <property type="term" value="P:phosphorelay signal transduction system"/>
    <property type="evidence" value="ECO:0007669"/>
    <property type="project" value="InterPro"/>
</dbReference>
<name>A0A370X5Z1_9GAMM</name>
<dbReference type="Pfam" id="PF00196">
    <property type="entry name" value="GerE"/>
    <property type="match status" value="1"/>
</dbReference>
<dbReference type="CDD" id="cd17535">
    <property type="entry name" value="REC_NarL-like"/>
    <property type="match status" value="1"/>
</dbReference>
<dbReference type="SUPFAM" id="SSF52172">
    <property type="entry name" value="CheY-like"/>
    <property type="match status" value="1"/>
</dbReference>
<dbReference type="Proteomes" id="UP000254258">
    <property type="component" value="Unassembled WGS sequence"/>
</dbReference>
<feature type="domain" description="HTH luxR-type" evidence="4">
    <location>
        <begin position="144"/>
        <end position="209"/>
    </location>
</feature>
<keyword evidence="1 3" id="KW-0597">Phosphoprotein</keyword>
<dbReference type="InterPro" id="IPR001789">
    <property type="entry name" value="Sig_transdc_resp-reg_receiver"/>
</dbReference>
<dbReference type="InterPro" id="IPR058245">
    <property type="entry name" value="NreC/VraR/RcsB-like_REC"/>
</dbReference>